<organism evidence="1 2">
    <name type="scientific">Puccinia striiformis f. sp. tritici</name>
    <dbReference type="NCBI Taxonomy" id="168172"/>
    <lineage>
        <taxon>Eukaryota</taxon>
        <taxon>Fungi</taxon>
        <taxon>Dikarya</taxon>
        <taxon>Basidiomycota</taxon>
        <taxon>Pucciniomycotina</taxon>
        <taxon>Pucciniomycetes</taxon>
        <taxon>Pucciniales</taxon>
        <taxon>Pucciniaceae</taxon>
        <taxon>Puccinia</taxon>
    </lineage>
</organism>
<comment type="caution">
    <text evidence="1">The sequence shown here is derived from an EMBL/GenBank/DDBJ whole genome shotgun (WGS) entry which is preliminary data.</text>
</comment>
<accession>A0ACC0DQC3</accession>
<protein>
    <submittedName>
        <fullName evidence="1">Uncharacterized protein</fullName>
    </submittedName>
</protein>
<keyword evidence="2" id="KW-1185">Reference proteome</keyword>
<evidence type="ECO:0000313" key="2">
    <source>
        <dbReference type="Proteomes" id="UP001060170"/>
    </source>
</evidence>
<dbReference type="Proteomes" id="UP001060170">
    <property type="component" value="Chromosome 17"/>
</dbReference>
<proteinExistence type="predicted"/>
<evidence type="ECO:0000313" key="1">
    <source>
        <dbReference type="EMBL" id="KAI7936717.1"/>
    </source>
</evidence>
<sequence length="91" mass="10378">MSLGTIYAINDFSLYLMPKLATPECLPCQSDTLLSVFEDDEDDFEIDQREMTVLSQVNQVFRKMMFRLKVPKPSSPKSFLSSRLPSSTFSS</sequence>
<dbReference type="EMBL" id="CM045881">
    <property type="protein sequence ID" value="KAI7936717.1"/>
    <property type="molecule type" value="Genomic_DNA"/>
</dbReference>
<reference evidence="2" key="1">
    <citation type="journal article" date="2018" name="BMC Genomics">
        <title>Genomic insights into host adaptation between the wheat stripe rust pathogen (Puccinia striiformis f. sp. tritici) and the barley stripe rust pathogen (Puccinia striiformis f. sp. hordei).</title>
        <authorList>
            <person name="Xia C."/>
            <person name="Wang M."/>
            <person name="Yin C."/>
            <person name="Cornejo O.E."/>
            <person name="Hulbert S.H."/>
            <person name="Chen X."/>
        </authorList>
    </citation>
    <scope>NUCLEOTIDE SEQUENCE [LARGE SCALE GENOMIC DNA]</scope>
    <source>
        <strain evidence="2">93-210</strain>
    </source>
</reference>
<name>A0ACC0DQC3_9BASI</name>
<reference evidence="2" key="2">
    <citation type="journal article" date="2018" name="Mol. Plant Microbe Interact.">
        <title>Genome sequence resources for the wheat stripe rust pathogen (Puccinia striiformis f. sp. tritici) and the barley stripe rust pathogen (Puccinia striiformis f. sp. hordei).</title>
        <authorList>
            <person name="Xia C."/>
            <person name="Wang M."/>
            <person name="Yin C."/>
            <person name="Cornejo O.E."/>
            <person name="Hulbert S.H."/>
            <person name="Chen X."/>
        </authorList>
    </citation>
    <scope>NUCLEOTIDE SEQUENCE [LARGE SCALE GENOMIC DNA]</scope>
    <source>
        <strain evidence="2">93-210</strain>
    </source>
</reference>
<gene>
    <name evidence="1" type="ORF">MJO28_015616</name>
</gene>
<reference evidence="1 2" key="3">
    <citation type="journal article" date="2022" name="Microbiol. Spectr.">
        <title>Folding features and dynamics of 3D genome architecture in plant fungal pathogens.</title>
        <authorList>
            <person name="Xia C."/>
        </authorList>
    </citation>
    <scope>NUCLEOTIDE SEQUENCE [LARGE SCALE GENOMIC DNA]</scope>
    <source>
        <strain evidence="1 2">93-210</strain>
    </source>
</reference>